<accession>A0A921E1V4</accession>
<proteinExistence type="predicted"/>
<name>A0A921E1V4_9HYPH</name>
<dbReference type="Pfam" id="PF17036">
    <property type="entry name" value="CBP_BcsS"/>
    <property type="match status" value="1"/>
</dbReference>
<gene>
    <name evidence="1" type="primary">bcsS</name>
    <name evidence="1" type="ORF">K8W01_09215</name>
</gene>
<comment type="caution">
    <text evidence="1">The sequence shown here is derived from an EMBL/GenBank/DDBJ whole genome shotgun (WGS) entry which is preliminary data.</text>
</comment>
<dbReference type="Proteomes" id="UP000742631">
    <property type="component" value="Unassembled WGS sequence"/>
</dbReference>
<dbReference type="InterPro" id="IPR031485">
    <property type="entry name" value="CBP_BcsS"/>
</dbReference>
<dbReference type="AlphaFoldDB" id="A0A921E1V4"/>
<organism evidence="1 2">
    <name type="scientific">Methylorubrum populi</name>
    <dbReference type="NCBI Taxonomy" id="223967"/>
    <lineage>
        <taxon>Bacteria</taxon>
        <taxon>Pseudomonadati</taxon>
        <taxon>Pseudomonadota</taxon>
        <taxon>Alphaproteobacteria</taxon>
        <taxon>Hyphomicrobiales</taxon>
        <taxon>Methylobacteriaceae</taxon>
        <taxon>Methylorubrum</taxon>
    </lineage>
</organism>
<reference evidence="1" key="1">
    <citation type="journal article" date="2021" name="PeerJ">
        <title>Extensive microbial diversity within the chicken gut microbiome revealed by metagenomics and culture.</title>
        <authorList>
            <person name="Gilroy R."/>
            <person name="Ravi A."/>
            <person name="Getino M."/>
            <person name="Pursley I."/>
            <person name="Horton D.L."/>
            <person name="Alikhan N.F."/>
            <person name="Baker D."/>
            <person name="Gharbi K."/>
            <person name="Hall N."/>
            <person name="Watson M."/>
            <person name="Adriaenssens E.M."/>
            <person name="Foster-Nyarko E."/>
            <person name="Jarju S."/>
            <person name="Secka A."/>
            <person name="Antonio M."/>
            <person name="Oren A."/>
            <person name="Chaudhuri R.R."/>
            <person name="La Ragione R."/>
            <person name="Hildebrand F."/>
            <person name="Pallen M.J."/>
        </authorList>
    </citation>
    <scope>NUCLEOTIDE SEQUENCE</scope>
    <source>
        <strain evidence="1">316</strain>
    </source>
</reference>
<dbReference type="EMBL" id="DYYG01000030">
    <property type="protein sequence ID" value="HJE23823.1"/>
    <property type="molecule type" value="Genomic_DNA"/>
</dbReference>
<evidence type="ECO:0000313" key="2">
    <source>
        <dbReference type="Proteomes" id="UP000742631"/>
    </source>
</evidence>
<evidence type="ECO:0000313" key="1">
    <source>
        <dbReference type="EMBL" id="HJE23823.1"/>
    </source>
</evidence>
<sequence length="208" mass="22139">MLRTVLFGSLDAGASVFSTSGAKIAFDRFERDGPVALVSAGGGFRLEGGAGAPLRMRTTTLGAALGGYQFIRDWGAVTVFAGPEISWEMLAGPGGEGALPVRMGLRLHGEIWARPSQDTLTTATAIVGSARGDAYARLSWGYSLFGAYLGPEIALYGDRTDYRKWNIGLHATDYALGGYRLRLSAGCQIETPRDRLGPYLSLALWSAL</sequence>
<protein>
    <submittedName>
        <fullName evidence="1">Cellulose biosynthesis protein BcsS</fullName>
    </submittedName>
</protein>
<reference evidence="1" key="2">
    <citation type="submission" date="2021-09" db="EMBL/GenBank/DDBJ databases">
        <authorList>
            <person name="Gilroy R."/>
        </authorList>
    </citation>
    <scope>NUCLEOTIDE SEQUENCE</scope>
    <source>
        <strain evidence="1">316</strain>
    </source>
</reference>